<dbReference type="OrthoDB" id="432970at2759"/>
<dbReference type="SUPFAM" id="SSF144232">
    <property type="entry name" value="HIT/MYND zinc finger-like"/>
    <property type="match status" value="1"/>
</dbReference>
<dbReference type="PROSITE" id="PS01360">
    <property type="entry name" value="ZF_MYND_1"/>
    <property type="match status" value="1"/>
</dbReference>
<evidence type="ECO:0000256" key="2">
    <source>
        <dbReference type="ARBA" id="ARBA00022771"/>
    </source>
</evidence>
<gene>
    <name evidence="6" type="ORF">PLICRDRAFT_178978</name>
</gene>
<dbReference type="EMBL" id="KN832568">
    <property type="protein sequence ID" value="KII85242.1"/>
    <property type="molecule type" value="Genomic_DNA"/>
</dbReference>
<dbReference type="GO" id="GO:0008270">
    <property type="term" value="F:zinc ion binding"/>
    <property type="evidence" value="ECO:0007669"/>
    <property type="project" value="UniProtKB-KW"/>
</dbReference>
<dbReference type="PROSITE" id="PS50865">
    <property type="entry name" value="ZF_MYND_2"/>
    <property type="match status" value="1"/>
</dbReference>
<evidence type="ECO:0000256" key="1">
    <source>
        <dbReference type="ARBA" id="ARBA00022723"/>
    </source>
</evidence>
<proteinExistence type="predicted"/>
<dbReference type="Gene3D" id="6.10.140.2220">
    <property type="match status" value="1"/>
</dbReference>
<dbReference type="InterPro" id="IPR002893">
    <property type="entry name" value="Znf_MYND"/>
</dbReference>
<reference evidence="6 7" key="1">
    <citation type="submission" date="2014-06" db="EMBL/GenBank/DDBJ databases">
        <title>Evolutionary Origins and Diversification of the Mycorrhizal Mutualists.</title>
        <authorList>
            <consortium name="DOE Joint Genome Institute"/>
            <consortium name="Mycorrhizal Genomics Consortium"/>
            <person name="Kohler A."/>
            <person name="Kuo A."/>
            <person name="Nagy L.G."/>
            <person name="Floudas D."/>
            <person name="Copeland A."/>
            <person name="Barry K.W."/>
            <person name="Cichocki N."/>
            <person name="Veneault-Fourrey C."/>
            <person name="LaButti K."/>
            <person name="Lindquist E.A."/>
            <person name="Lipzen A."/>
            <person name="Lundell T."/>
            <person name="Morin E."/>
            <person name="Murat C."/>
            <person name="Riley R."/>
            <person name="Ohm R."/>
            <person name="Sun H."/>
            <person name="Tunlid A."/>
            <person name="Henrissat B."/>
            <person name="Grigoriev I.V."/>
            <person name="Hibbett D.S."/>
            <person name="Martin F."/>
        </authorList>
    </citation>
    <scope>NUCLEOTIDE SEQUENCE [LARGE SCALE GENOMIC DNA]</scope>
    <source>
        <strain evidence="6 7">FD-325 SS-3</strain>
    </source>
</reference>
<feature type="domain" description="MYND-type" evidence="5">
    <location>
        <begin position="31"/>
        <end position="72"/>
    </location>
</feature>
<keyword evidence="7" id="KW-1185">Reference proteome</keyword>
<evidence type="ECO:0000313" key="7">
    <source>
        <dbReference type="Proteomes" id="UP000053263"/>
    </source>
</evidence>
<evidence type="ECO:0000256" key="4">
    <source>
        <dbReference type="PROSITE-ProRule" id="PRU00134"/>
    </source>
</evidence>
<dbReference type="AlphaFoldDB" id="A0A0C9SS37"/>
<dbReference type="Pfam" id="PF01753">
    <property type="entry name" value="zf-MYND"/>
    <property type="match status" value="1"/>
</dbReference>
<protein>
    <recommendedName>
        <fullName evidence="5">MYND-type domain-containing protein</fullName>
    </recommendedName>
</protein>
<evidence type="ECO:0000313" key="6">
    <source>
        <dbReference type="EMBL" id="KII85242.1"/>
    </source>
</evidence>
<dbReference type="HOGENOM" id="CLU_094262_1_0_1"/>
<evidence type="ECO:0000259" key="5">
    <source>
        <dbReference type="PROSITE" id="PS50865"/>
    </source>
</evidence>
<organism evidence="6 7">
    <name type="scientific">Plicaturopsis crispa FD-325 SS-3</name>
    <dbReference type="NCBI Taxonomy" id="944288"/>
    <lineage>
        <taxon>Eukaryota</taxon>
        <taxon>Fungi</taxon>
        <taxon>Dikarya</taxon>
        <taxon>Basidiomycota</taxon>
        <taxon>Agaricomycotina</taxon>
        <taxon>Agaricomycetes</taxon>
        <taxon>Agaricomycetidae</taxon>
        <taxon>Amylocorticiales</taxon>
        <taxon>Amylocorticiaceae</taxon>
        <taxon>Plicatura</taxon>
        <taxon>Plicaturopsis crispa</taxon>
    </lineage>
</organism>
<keyword evidence="1" id="KW-0479">Metal-binding</keyword>
<accession>A0A0C9SS37</accession>
<keyword evidence="3" id="KW-0862">Zinc</keyword>
<evidence type="ECO:0000256" key="3">
    <source>
        <dbReference type="ARBA" id="ARBA00022833"/>
    </source>
</evidence>
<name>A0A0C9SS37_PLICR</name>
<dbReference type="Proteomes" id="UP000053263">
    <property type="component" value="Unassembled WGS sequence"/>
</dbReference>
<sequence length="245" mass="27210">MAAYYSQPAAANYYTPSPHSHTQKQRGYRICDNCNAVENPASKFRLCGGCMTTQYCTQECQKSHWPSHKPICQHTAAQMSNAKPGPGFQDENISKHLRKFTSAHATLLGWAGFQALQLKRVPANVRQHALLVELAPNNHPDSHRRFSVAGAQVVPRTYVTSHDPLVAADIQRREERCRQNGGIGTAVILIQCGGVSQVMPVEVDPPSKISWDERSDWADVLRHFVESGRTDFKPISTTSRGVIYG</sequence>
<keyword evidence="2 4" id="KW-0863">Zinc-finger</keyword>